<reference evidence="2 3" key="1">
    <citation type="submission" date="2024-06" db="EMBL/GenBank/DDBJ databases">
        <title>Genomic Encyclopedia of Type Strains, Phase IV (KMG-IV): sequencing the most valuable type-strain genomes for metagenomic binning, comparative biology and taxonomic classification.</title>
        <authorList>
            <person name="Goeker M."/>
        </authorList>
    </citation>
    <scope>NUCLEOTIDE SEQUENCE [LARGE SCALE GENOMIC DNA]</scope>
    <source>
        <strain evidence="2 3">DSM 19730</strain>
    </source>
</reference>
<organism evidence="2 3">
    <name type="scientific">Aquamicrobium ahrensii</name>
    <dbReference type="NCBI Taxonomy" id="469551"/>
    <lineage>
        <taxon>Bacteria</taxon>
        <taxon>Pseudomonadati</taxon>
        <taxon>Pseudomonadota</taxon>
        <taxon>Alphaproteobacteria</taxon>
        <taxon>Hyphomicrobiales</taxon>
        <taxon>Phyllobacteriaceae</taxon>
        <taxon>Aquamicrobium</taxon>
    </lineage>
</organism>
<accession>A0ABV2KPR0</accession>
<evidence type="ECO:0000313" key="3">
    <source>
        <dbReference type="Proteomes" id="UP001549143"/>
    </source>
</evidence>
<dbReference type="EMBL" id="JBEPMN010000018">
    <property type="protein sequence ID" value="MET3663024.1"/>
    <property type="molecule type" value="Genomic_DNA"/>
</dbReference>
<dbReference type="Proteomes" id="UP001549143">
    <property type="component" value="Unassembled WGS sequence"/>
</dbReference>
<dbReference type="InterPro" id="IPR046879">
    <property type="entry name" value="KANL3/Tex30_Abhydrolase"/>
</dbReference>
<keyword evidence="3" id="KW-1185">Reference proteome</keyword>
<comment type="caution">
    <text evidence="2">The sequence shown here is derived from an EMBL/GenBank/DDBJ whole genome shotgun (WGS) entry which is preliminary data.</text>
</comment>
<evidence type="ECO:0000313" key="2">
    <source>
        <dbReference type="EMBL" id="MET3663024.1"/>
    </source>
</evidence>
<evidence type="ECO:0000259" key="1">
    <source>
        <dbReference type="Pfam" id="PF20408"/>
    </source>
</evidence>
<proteinExistence type="predicted"/>
<name>A0ABV2KPR0_9HYPH</name>
<protein>
    <recommendedName>
        <fullName evidence="1">KANL3/Tex30 alpha/beta hydrolase-like domain-containing protein</fullName>
    </recommendedName>
</protein>
<feature type="domain" description="KANL3/Tex30 alpha/beta hydrolase-like" evidence="1">
    <location>
        <begin position="41"/>
        <end position="86"/>
    </location>
</feature>
<sequence length="92" mass="10328">MAQDRQDLGFAKSARLHQNLLDHNAEKILLLNPVILRGDYQGYSLSRAIEMLWLEDGDHDLKPRKSVSGFTAADHQKAVSASVVEWTGRLRG</sequence>
<gene>
    <name evidence="2" type="ORF">ABID44_003379</name>
</gene>
<dbReference type="Pfam" id="PF20408">
    <property type="entry name" value="Abhydrolase_11"/>
    <property type="match status" value="1"/>
</dbReference>